<dbReference type="AlphaFoldDB" id="A0A7S4QSW4"/>
<reference evidence="2" key="1">
    <citation type="submission" date="2021-01" db="EMBL/GenBank/DDBJ databases">
        <authorList>
            <person name="Corre E."/>
            <person name="Pelletier E."/>
            <person name="Niang G."/>
            <person name="Scheremetjew M."/>
            <person name="Finn R."/>
            <person name="Kale V."/>
            <person name="Holt S."/>
            <person name="Cochrane G."/>
            <person name="Meng A."/>
            <person name="Brown T."/>
            <person name="Cohen L."/>
        </authorList>
    </citation>
    <scope>NUCLEOTIDE SEQUENCE</scope>
    <source>
        <strain evidence="2">CCMP3105</strain>
    </source>
</reference>
<evidence type="ECO:0000313" key="2">
    <source>
        <dbReference type="EMBL" id="CAE4590607.1"/>
    </source>
</evidence>
<dbReference type="EMBL" id="HBNR01035019">
    <property type="protein sequence ID" value="CAE4590607.1"/>
    <property type="molecule type" value="Transcribed_RNA"/>
</dbReference>
<evidence type="ECO:0000256" key="1">
    <source>
        <dbReference type="SAM" id="MobiDB-lite"/>
    </source>
</evidence>
<sequence length="280" mass="31307">MGRKKKDDGDASAMGVLPMCPNQHALQRRVADGEFECDICSTDIASGMCFFGCAPCDYSLCNGCYIKLATGTLEGQEGGGDTPGAVDVITGARVDPDVAELCEHFSIEDRIMLKLNEVMRERQVSFAGDIEKLWDELDGARSPAGLLMAKIRQMQEGTFVGKVKPPKDVQRLIEKYRLDQDARNKLTGFICSRPTSAKEDLFEIERRLETSGNPSATVMTMMVKLHRGERLPEPFRAAPHRDFGTLSTSGSSRRSQERERDPDRRRSRSRGRRSRSRGRR</sequence>
<protein>
    <submittedName>
        <fullName evidence="2">Uncharacterized protein</fullName>
    </submittedName>
</protein>
<accession>A0A7S4QSW4</accession>
<organism evidence="2">
    <name type="scientific">Alexandrium monilatum</name>
    <dbReference type="NCBI Taxonomy" id="311494"/>
    <lineage>
        <taxon>Eukaryota</taxon>
        <taxon>Sar</taxon>
        <taxon>Alveolata</taxon>
        <taxon>Dinophyceae</taxon>
        <taxon>Gonyaulacales</taxon>
        <taxon>Pyrocystaceae</taxon>
        <taxon>Alexandrium</taxon>
    </lineage>
</organism>
<feature type="region of interest" description="Disordered" evidence="1">
    <location>
        <begin position="232"/>
        <end position="280"/>
    </location>
</feature>
<proteinExistence type="predicted"/>
<feature type="compositionally biased region" description="Basic and acidic residues" evidence="1">
    <location>
        <begin position="254"/>
        <end position="264"/>
    </location>
</feature>
<feature type="compositionally biased region" description="Basic residues" evidence="1">
    <location>
        <begin position="265"/>
        <end position="280"/>
    </location>
</feature>
<name>A0A7S4QSW4_9DINO</name>
<gene>
    <name evidence="2" type="ORF">AMON00008_LOCUS24026</name>
</gene>
<feature type="compositionally biased region" description="Basic and acidic residues" evidence="1">
    <location>
        <begin position="232"/>
        <end position="243"/>
    </location>
</feature>